<reference evidence="3" key="1">
    <citation type="submission" date="2020-07" db="EMBL/GenBank/DDBJ databases">
        <title>Genome sequence and genetic diversity analysis of an under-domesticated orphan crop, white fonio (Digitaria exilis).</title>
        <authorList>
            <person name="Bennetzen J.L."/>
            <person name="Chen S."/>
            <person name="Ma X."/>
            <person name="Wang X."/>
            <person name="Yssel A.E.J."/>
            <person name="Chaluvadi S.R."/>
            <person name="Johnson M."/>
            <person name="Gangashetty P."/>
            <person name="Hamidou F."/>
            <person name="Sanogo M.D."/>
            <person name="Zwaenepoel A."/>
            <person name="Wallace J."/>
            <person name="Van De Peer Y."/>
            <person name="Van Deynze A."/>
        </authorList>
    </citation>
    <scope>NUCLEOTIDE SEQUENCE</scope>
    <source>
        <tissue evidence="3">Leaves</tissue>
    </source>
</reference>
<evidence type="ECO:0000313" key="4">
    <source>
        <dbReference type="Proteomes" id="UP000636709"/>
    </source>
</evidence>
<evidence type="ECO:0000256" key="1">
    <source>
        <dbReference type="SAM" id="Coils"/>
    </source>
</evidence>
<organism evidence="3 4">
    <name type="scientific">Digitaria exilis</name>
    <dbReference type="NCBI Taxonomy" id="1010633"/>
    <lineage>
        <taxon>Eukaryota</taxon>
        <taxon>Viridiplantae</taxon>
        <taxon>Streptophyta</taxon>
        <taxon>Embryophyta</taxon>
        <taxon>Tracheophyta</taxon>
        <taxon>Spermatophyta</taxon>
        <taxon>Magnoliopsida</taxon>
        <taxon>Liliopsida</taxon>
        <taxon>Poales</taxon>
        <taxon>Poaceae</taxon>
        <taxon>PACMAD clade</taxon>
        <taxon>Panicoideae</taxon>
        <taxon>Panicodae</taxon>
        <taxon>Paniceae</taxon>
        <taxon>Anthephorinae</taxon>
        <taxon>Digitaria</taxon>
    </lineage>
</organism>
<keyword evidence="4" id="KW-1185">Reference proteome</keyword>
<feature type="region of interest" description="Disordered" evidence="2">
    <location>
        <begin position="1"/>
        <end position="30"/>
    </location>
</feature>
<evidence type="ECO:0000313" key="3">
    <source>
        <dbReference type="EMBL" id="KAF8769392.1"/>
    </source>
</evidence>
<evidence type="ECO:0000256" key="2">
    <source>
        <dbReference type="SAM" id="MobiDB-lite"/>
    </source>
</evidence>
<dbReference type="Proteomes" id="UP000636709">
    <property type="component" value="Unassembled WGS sequence"/>
</dbReference>
<dbReference type="EMBL" id="JACEFO010000444">
    <property type="protein sequence ID" value="KAF8769392.1"/>
    <property type="molecule type" value="Genomic_DNA"/>
</dbReference>
<proteinExistence type="predicted"/>
<comment type="caution">
    <text evidence="3">The sequence shown here is derived from an EMBL/GenBank/DDBJ whole genome shotgun (WGS) entry which is preliminary data.</text>
</comment>
<name>A0A835FP55_9POAL</name>
<dbReference type="AlphaFoldDB" id="A0A835FP55"/>
<keyword evidence="1" id="KW-0175">Coiled coil</keyword>
<accession>A0A835FP55</accession>
<protein>
    <submittedName>
        <fullName evidence="3">Uncharacterized protein</fullName>
    </submittedName>
</protein>
<sequence length="213" mass="24707">MYRSPRPVADTASLRSRPHPQASLPRPTAVAPVSLPRPFSLMPPAQPHHALLAPALLVPTAPQENGFAFDPTTMDGRMREDLINGDQFAEEESFSAEQFTEDETFNGQTSHLLLSLVFLLSFARLNRLEHLMAIKKEVDLEKEVKKEERCKRALDLQEERNKLEREKFEFQKRQAEKEEEERILGLDLTAMNYKEQQYYEERQNEILARRCNI</sequence>
<gene>
    <name evidence="3" type="ORF">HU200_006599</name>
</gene>
<feature type="coiled-coil region" evidence="1">
    <location>
        <begin position="146"/>
        <end position="181"/>
    </location>
</feature>